<gene>
    <name evidence="2" type="ORF">D4L85_02150</name>
</gene>
<name>A0A385SGB1_9BACT</name>
<accession>A0A385SGB1</accession>
<dbReference type="Proteomes" id="UP000266183">
    <property type="component" value="Chromosome"/>
</dbReference>
<proteinExistence type="predicted"/>
<dbReference type="RefSeq" id="WP_119752772.1">
    <property type="nucleotide sequence ID" value="NZ_CP032382.1"/>
</dbReference>
<dbReference type="KEGG" id="chk:D4L85_02150"/>
<evidence type="ECO:0000256" key="1">
    <source>
        <dbReference type="SAM" id="SignalP"/>
    </source>
</evidence>
<keyword evidence="1" id="KW-0732">Signal</keyword>
<evidence type="ECO:0000313" key="2">
    <source>
        <dbReference type="EMBL" id="AYB29456.1"/>
    </source>
</evidence>
<protein>
    <recommendedName>
        <fullName evidence="4">Copper amine oxidase-like N-terminal domain-containing protein</fullName>
    </recommendedName>
</protein>
<dbReference type="EMBL" id="CP032382">
    <property type="protein sequence ID" value="AYB29456.1"/>
    <property type="molecule type" value="Genomic_DNA"/>
</dbReference>
<keyword evidence="3" id="KW-1185">Reference proteome</keyword>
<feature type="signal peptide" evidence="1">
    <location>
        <begin position="1"/>
        <end position="26"/>
    </location>
</feature>
<evidence type="ECO:0000313" key="3">
    <source>
        <dbReference type="Proteomes" id="UP000266183"/>
    </source>
</evidence>
<dbReference type="AlphaFoldDB" id="A0A385SGB1"/>
<reference evidence="3" key="1">
    <citation type="submission" date="2018-09" db="EMBL/GenBank/DDBJ databases">
        <title>Chryseolinea sp. KIS68-18 isolated from soil.</title>
        <authorList>
            <person name="Weon H.-Y."/>
            <person name="Kwon S.-W."/>
            <person name="Lee S.A."/>
        </authorList>
    </citation>
    <scope>NUCLEOTIDE SEQUENCE [LARGE SCALE GENOMIC DNA]</scope>
    <source>
        <strain evidence="3">KIS68-18</strain>
    </source>
</reference>
<sequence length="204" mass="22721">MMSKFKFLLCVVGLFSVMMATGQATTAVTVKGTPYLHEAYQDGVVYYGDKSLTVPVRYNAFQDLIEYQQNGKALVLDPKLTIKKVQFGSAVFVPQAFDKKLGYFMLLDSGKMSLYVKKKITLLPGRKGGALDGSDQAPEYKPSPDEFFVKIGDGQLQEVGTIKSFVSGLPDKQEEIAAFAKKEKISPKKEKEMLQLVQYYNSLQ</sequence>
<organism evidence="2 3">
    <name type="scientific">Chryseolinea soli</name>
    <dbReference type="NCBI Taxonomy" id="2321403"/>
    <lineage>
        <taxon>Bacteria</taxon>
        <taxon>Pseudomonadati</taxon>
        <taxon>Bacteroidota</taxon>
        <taxon>Cytophagia</taxon>
        <taxon>Cytophagales</taxon>
        <taxon>Fulvivirgaceae</taxon>
        <taxon>Chryseolinea</taxon>
    </lineage>
</organism>
<evidence type="ECO:0008006" key="4">
    <source>
        <dbReference type="Google" id="ProtNLM"/>
    </source>
</evidence>
<dbReference type="OrthoDB" id="978006at2"/>
<feature type="chain" id="PRO_5017207143" description="Copper amine oxidase-like N-terminal domain-containing protein" evidence="1">
    <location>
        <begin position="27"/>
        <end position="204"/>
    </location>
</feature>